<keyword evidence="3" id="KW-1185">Reference proteome</keyword>
<dbReference type="Proteomes" id="UP000294673">
    <property type="component" value="Segment"/>
</dbReference>
<reference evidence="2 3" key="1">
    <citation type="submission" date="2018-12" db="EMBL/GenBank/DDBJ databases">
        <title>Still something new to discover - new insights into E. coli phage diversity and taxonomy.</title>
        <authorList>
            <person name="Korf I.H.E."/>
            <person name="Adriaennsens E."/>
            <person name="Dreiseikelmann B."/>
            <person name="Kropinski A."/>
            <person name="Nimtz M."/>
            <person name="Meier-Kolthoff J.P."/>
            <person name="Rohde M."/>
            <person name="van Raaij M."/>
            <person name="Wittmann J."/>
        </authorList>
    </citation>
    <scope>NUCLEOTIDE SEQUENCE [LARGE SCALE GENOMIC DNA]</scope>
</reference>
<gene>
    <name evidence="2" type="ORF">Goslar_00014</name>
</gene>
<evidence type="ECO:0000256" key="1">
    <source>
        <dbReference type="SAM" id="Phobius"/>
    </source>
</evidence>
<evidence type="ECO:0000313" key="2">
    <source>
        <dbReference type="EMBL" id="QBO63807.1"/>
    </source>
</evidence>
<keyword evidence="1" id="KW-0472">Membrane</keyword>
<dbReference type="EMBL" id="MK327938">
    <property type="protein sequence ID" value="QBO63807.1"/>
    <property type="molecule type" value="Genomic_DNA"/>
</dbReference>
<sequence>MLNSTFTHYLHTYAKLCCVDMEELANDNSVRDCEMLPKRQGFLPGSRSAAFFLIAYFIVSHSAALLSQTKKQRKDYATAITQVYFDRLHGRAVSIDTALTTAFRHRGATAVQIPALVKIGKEIIQNATR</sequence>
<protein>
    <submittedName>
        <fullName evidence="2">Uncharacterized protein</fullName>
    </submittedName>
</protein>
<feature type="transmembrane region" description="Helical" evidence="1">
    <location>
        <begin position="48"/>
        <end position="66"/>
    </location>
</feature>
<keyword evidence="1" id="KW-1133">Transmembrane helix</keyword>
<name>A0A482GFP7_BPGOS</name>
<proteinExistence type="predicted"/>
<organismHost>
    <name type="scientific">Escherichia coli</name>
    <dbReference type="NCBI Taxonomy" id="562"/>
</organismHost>
<organism evidence="2 3">
    <name type="scientific">Escherichia phage vB_EcoM_Goslar</name>
    <dbReference type="NCBI Taxonomy" id="2502409"/>
    <lineage>
        <taxon>Viruses</taxon>
        <taxon>Duplodnaviria</taxon>
        <taxon>Heunggongvirae</taxon>
        <taxon>Uroviricota</taxon>
        <taxon>Caudoviricetes</taxon>
        <taxon>Chimalliviridae</taxon>
        <taxon>Goslarvirus</taxon>
        <taxon>Goslarvirus goslar</taxon>
    </lineage>
</organism>
<keyword evidence="1" id="KW-0812">Transmembrane</keyword>
<evidence type="ECO:0000313" key="3">
    <source>
        <dbReference type="Proteomes" id="UP000294673"/>
    </source>
</evidence>
<accession>A0A482GFP7</accession>